<dbReference type="InterPro" id="IPR011008">
    <property type="entry name" value="Dimeric_a/b-barrel"/>
</dbReference>
<dbReference type="Gene3D" id="3.30.70.100">
    <property type="match status" value="1"/>
</dbReference>
<dbReference type="Proteomes" id="UP000054007">
    <property type="component" value="Unassembled WGS sequence"/>
</dbReference>
<proteinExistence type="predicted"/>
<gene>
    <name evidence="1" type="ORF">CYLTODRAFT_445733</name>
</gene>
<evidence type="ECO:0000313" key="1">
    <source>
        <dbReference type="EMBL" id="KIY64836.1"/>
    </source>
</evidence>
<evidence type="ECO:0008006" key="3">
    <source>
        <dbReference type="Google" id="ProtNLM"/>
    </source>
</evidence>
<dbReference type="EMBL" id="KN880616">
    <property type="protein sequence ID" value="KIY64836.1"/>
    <property type="molecule type" value="Genomic_DNA"/>
</dbReference>
<organism evidence="1 2">
    <name type="scientific">Cylindrobasidium torrendii FP15055 ss-10</name>
    <dbReference type="NCBI Taxonomy" id="1314674"/>
    <lineage>
        <taxon>Eukaryota</taxon>
        <taxon>Fungi</taxon>
        <taxon>Dikarya</taxon>
        <taxon>Basidiomycota</taxon>
        <taxon>Agaricomycotina</taxon>
        <taxon>Agaricomycetes</taxon>
        <taxon>Agaricomycetidae</taxon>
        <taxon>Agaricales</taxon>
        <taxon>Marasmiineae</taxon>
        <taxon>Physalacriaceae</taxon>
        <taxon>Cylindrobasidium</taxon>
    </lineage>
</organism>
<sequence>MTGTEYLCVNAVIVIASADLEEFWKGFEDVFNKVIAEEECTLFERSYQEDKENDEVIIRLFEAWTGTVEWFREVQMNKPYYKPYLEATQKLWRRDHEFKIARRLGLSQY</sequence>
<evidence type="ECO:0000313" key="2">
    <source>
        <dbReference type="Proteomes" id="UP000054007"/>
    </source>
</evidence>
<name>A0A0D7B5P3_9AGAR</name>
<dbReference type="AlphaFoldDB" id="A0A0D7B5P3"/>
<keyword evidence="2" id="KW-1185">Reference proteome</keyword>
<accession>A0A0D7B5P3</accession>
<dbReference type="SUPFAM" id="SSF54909">
    <property type="entry name" value="Dimeric alpha+beta barrel"/>
    <property type="match status" value="1"/>
</dbReference>
<protein>
    <recommendedName>
        <fullName evidence="3">ABM domain-containing protein</fullName>
    </recommendedName>
</protein>
<reference evidence="1 2" key="1">
    <citation type="journal article" date="2015" name="Fungal Genet. Biol.">
        <title>Evolution of novel wood decay mechanisms in Agaricales revealed by the genome sequences of Fistulina hepatica and Cylindrobasidium torrendii.</title>
        <authorList>
            <person name="Floudas D."/>
            <person name="Held B.W."/>
            <person name="Riley R."/>
            <person name="Nagy L.G."/>
            <person name="Koehler G."/>
            <person name="Ransdell A.S."/>
            <person name="Younus H."/>
            <person name="Chow J."/>
            <person name="Chiniquy J."/>
            <person name="Lipzen A."/>
            <person name="Tritt A."/>
            <person name="Sun H."/>
            <person name="Haridas S."/>
            <person name="LaButti K."/>
            <person name="Ohm R.A."/>
            <person name="Kues U."/>
            <person name="Blanchette R.A."/>
            <person name="Grigoriev I.V."/>
            <person name="Minto R.E."/>
            <person name="Hibbett D.S."/>
        </authorList>
    </citation>
    <scope>NUCLEOTIDE SEQUENCE [LARGE SCALE GENOMIC DNA]</scope>
    <source>
        <strain evidence="1 2">FP15055 ss-10</strain>
    </source>
</reference>
<dbReference type="OrthoDB" id="2900645at2759"/>